<dbReference type="Proteomes" id="UP000823928">
    <property type="component" value="Unassembled WGS sequence"/>
</dbReference>
<evidence type="ECO:0000313" key="2">
    <source>
        <dbReference type="Proteomes" id="UP000823928"/>
    </source>
</evidence>
<proteinExistence type="predicted"/>
<dbReference type="AlphaFoldDB" id="A0A9D1EY11"/>
<dbReference type="EMBL" id="DVIU01000081">
    <property type="protein sequence ID" value="HIS35769.1"/>
    <property type="molecule type" value="Genomic_DNA"/>
</dbReference>
<accession>A0A9D1EY11</accession>
<gene>
    <name evidence="1" type="ORF">IAC10_03965</name>
</gene>
<sequence length="370" mass="42016">MIRPISMNAVGFRGTNLLEQFKEKQKAQPQHMDNQPQFDGAQAVAAYNQAVIETKPKNTLKPSELITLNGDEADKLEGEKVYKSDGSLEAIIQKGDKTTKEYHFFYDKSIKELIEKDNETGKVIKSVHFDKVDGKYVSGTVREYDAKTDDEKFTIYSNGKPLLVTEKKNGKEETVHFDSETGEKKVFTKDKIIIPDFDLNKIKEEMKPVDINSVKLPENINALEGAKKLRSNGTLESVVVTDGNKSTDYIIDFDGKQIESIHETENGKSTKDIDINKDNKVEAITIWQPNLYQTHFNKDGKVECISDEKDGIRRYMDFNPENGTVRAYTEYGPSNELRKRLVFNEKEEITEFTENTPEGLSTVKRCADGD</sequence>
<name>A0A9D1EY11_9BACT</name>
<evidence type="ECO:0000313" key="1">
    <source>
        <dbReference type="EMBL" id="HIS35769.1"/>
    </source>
</evidence>
<reference evidence="1" key="1">
    <citation type="submission" date="2020-10" db="EMBL/GenBank/DDBJ databases">
        <authorList>
            <person name="Gilroy R."/>
        </authorList>
    </citation>
    <scope>NUCLEOTIDE SEQUENCE</scope>
    <source>
        <strain evidence="1">6276</strain>
    </source>
</reference>
<protein>
    <submittedName>
        <fullName evidence="1">Uncharacterized protein</fullName>
    </submittedName>
</protein>
<reference evidence="1" key="2">
    <citation type="journal article" date="2021" name="PeerJ">
        <title>Extensive microbial diversity within the chicken gut microbiome revealed by metagenomics and culture.</title>
        <authorList>
            <person name="Gilroy R."/>
            <person name="Ravi A."/>
            <person name="Getino M."/>
            <person name="Pursley I."/>
            <person name="Horton D.L."/>
            <person name="Alikhan N.F."/>
            <person name="Baker D."/>
            <person name="Gharbi K."/>
            <person name="Hall N."/>
            <person name="Watson M."/>
            <person name="Adriaenssens E.M."/>
            <person name="Foster-Nyarko E."/>
            <person name="Jarju S."/>
            <person name="Secka A."/>
            <person name="Antonio M."/>
            <person name="Oren A."/>
            <person name="Chaudhuri R.R."/>
            <person name="La Ragione R."/>
            <person name="Hildebrand F."/>
            <person name="Pallen M.J."/>
        </authorList>
    </citation>
    <scope>NUCLEOTIDE SEQUENCE</scope>
    <source>
        <strain evidence="1">6276</strain>
    </source>
</reference>
<organism evidence="1 2">
    <name type="scientific">Candidatus Scatousia excrementigallinarum</name>
    <dbReference type="NCBI Taxonomy" id="2840935"/>
    <lineage>
        <taxon>Bacteria</taxon>
        <taxon>Candidatus Scatousia</taxon>
    </lineage>
</organism>
<comment type="caution">
    <text evidence="1">The sequence shown here is derived from an EMBL/GenBank/DDBJ whole genome shotgun (WGS) entry which is preliminary data.</text>
</comment>